<dbReference type="EMBL" id="VCAZ01000405">
    <property type="protein sequence ID" value="TUN64299.1"/>
    <property type="molecule type" value="Genomic_DNA"/>
</dbReference>
<protein>
    <submittedName>
        <fullName evidence="2">Uncharacterized protein</fullName>
    </submittedName>
</protein>
<dbReference type="Proteomes" id="UP000319801">
    <property type="component" value="Unassembled WGS sequence"/>
</dbReference>
<reference evidence="2 3" key="1">
    <citation type="journal article" date="2019" name="Genome Biol. Evol.">
        <title>Whole-Genome Sequencing of the Giant Devil Catfish, Bagarius yarrelli.</title>
        <authorList>
            <person name="Jiang W."/>
            <person name="Lv Y."/>
            <person name="Cheng L."/>
            <person name="Yang K."/>
            <person name="Chao B."/>
            <person name="Wang X."/>
            <person name="Li Y."/>
            <person name="Pan X."/>
            <person name="You X."/>
            <person name="Zhang Y."/>
            <person name="Yang J."/>
            <person name="Li J."/>
            <person name="Zhang X."/>
            <person name="Liu S."/>
            <person name="Sun C."/>
            <person name="Yang J."/>
            <person name="Shi Q."/>
        </authorList>
    </citation>
    <scope>NUCLEOTIDE SEQUENCE [LARGE SCALE GENOMIC DNA]</scope>
    <source>
        <strain evidence="2">JWS20170419001</strain>
        <tissue evidence="2">Muscle</tissue>
    </source>
</reference>
<comment type="caution">
    <text evidence="2">The sequence shown here is derived from an EMBL/GenBank/DDBJ whole genome shotgun (WGS) entry which is preliminary data.</text>
</comment>
<sequence length="106" mass="11642">MFAAPQPSFTMVEPSRSQAVDGRRSPQPRFMMAAVPQPSFSMAAARSQGSRWSPSRSQACRWPPPAAKVHDGRRPATKLTMATARSCLRLHMPLRPSHPPRLPAAP</sequence>
<evidence type="ECO:0000256" key="1">
    <source>
        <dbReference type="SAM" id="MobiDB-lite"/>
    </source>
</evidence>
<accession>A0A556VX24</accession>
<evidence type="ECO:0000313" key="3">
    <source>
        <dbReference type="Proteomes" id="UP000319801"/>
    </source>
</evidence>
<feature type="region of interest" description="Disordered" evidence="1">
    <location>
        <begin position="44"/>
        <end position="74"/>
    </location>
</feature>
<gene>
    <name evidence="2" type="ORF">Baya_16987</name>
</gene>
<organism evidence="2 3">
    <name type="scientific">Bagarius yarrelli</name>
    <name type="common">Goonch</name>
    <name type="synonym">Bagrus yarrelli</name>
    <dbReference type="NCBI Taxonomy" id="175774"/>
    <lineage>
        <taxon>Eukaryota</taxon>
        <taxon>Metazoa</taxon>
        <taxon>Chordata</taxon>
        <taxon>Craniata</taxon>
        <taxon>Vertebrata</taxon>
        <taxon>Euteleostomi</taxon>
        <taxon>Actinopterygii</taxon>
        <taxon>Neopterygii</taxon>
        <taxon>Teleostei</taxon>
        <taxon>Ostariophysi</taxon>
        <taxon>Siluriformes</taxon>
        <taxon>Sisoridae</taxon>
        <taxon>Sisorinae</taxon>
        <taxon>Bagarius</taxon>
    </lineage>
</organism>
<feature type="compositionally biased region" description="Polar residues" evidence="1">
    <location>
        <begin position="47"/>
        <end position="58"/>
    </location>
</feature>
<dbReference type="AlphaFoldDB" id="A0A556VX24"/>
<proteinExistence type="predicted"/>
<evidence type="ECO:0000313" key="2">
    <source>
        <dbReference type="EMBL" id="TUN64299.1"/>
    </source>
</evidence>
<keyword evidence="3" id="KW-1185">Reference proteome</keyword>
<feature type="region of interest" description="Disordered" evidence="1">
    <location>
        <begin position="1"/>
        <end position="27"/>
    </location>
</feature>
<name>A0A556VX24_BAGYA</name>